<sequence length="172" mass="18544">MGDDNYSDDVVGDVKNTSPRQGVSSQWATEIALIFAFLFTLPIGFLFYYVGGVAAVCAGVFFNLYASIFRSHLFVVVLTALSGAVAQAGYQVMVEWHAGGWFFPVVAAICGAFIAYIKASPKAMDEGEALKSSQRIKNVIHFSVLGPWLGLAVVVIFGLLFNLVVVMFGLSE</sequence>
<keyword evidence="2" id="KW-0472">Membrane</keyword>
<evidence type="ECO:0000256" key="1">
    <source>
        <dbReference type="SAM" id="MobiDB-lite"/>
    </source>
</evidence>
<feature type="region of interest" description="Disordered" evidence="1">
    <location>
        <begin position="1"/>
        <end position="21"/>
    </location>
</feature>
<accession>A0A433SDR1</accession>
<feature type="transmembrane region" description="Helical" evidence="2">
    <location>
        <begin position="73"/>
        <end position="92"/>
    </location>
</feature>
<evidence type="ECO:0000313" key="4">
    <source>
        <dbReference type="Proteomes" id="UP000286947"/>
    </source>
</evidence>
<dbReference type="Proteomes" id="UP000286947">
    <property type="component" value="Unassembled WGS sequence"/>
</dbReference>
<protein>
    <submittedName>
        <fullName evidence="3">Uncharacterized protein</fullName>
    </submittedName>
</protein>
<feature type="transmembrane region" description="Helical" evidence="2">
    <location>
        <begin position="138"/>
        <end position="170"/>
    </location>
</feature>
<reference evidence="3 4" key="1">
    <citation type="submission" date="2018-01" db="EMBL/GenBank/DDBJ databases">
        <title>Saezia sanguinis gen. nov., sp. nov., in the order Burkholderiales isolated from human blood.</title>
        <authorList>
            <person name="Medina-Pascual M.J."/>
            <person name="Valdezate S."/>
            <person name="Monzon S."/>
            <person name="Cuesta I."/>
            <person name="Carrasco G."/>
            <person name="Villalon P."/>
            <person name="Saez-Nieto J.A."/>
        </authorList>
    </citation>
    <scope>NUCLEOTIDE SEQUENCE [LARGE SCALE GENOMIC DNA]</scope>
    <source>
        <strain evidence="3 4">CNM695-12</strain>
    </source>
</reference>
<gene>
    <name evidence="3" type="ORF">CUZ56_01686</name>
</gene>
<organism evidence="3 4">
    <name type="scientific">Saezia sanguinis</name>
    <dbReference type="NCBI Taxonomy" id="1965230"/>
    <lineage>
        <taxon>Bacteria</taxon>
        <taxon>Pseudomonadati</taxon>
        <taxon>Pseudomonadota</taxon>
        <taxon>Betaproteobacteria</taxon>
        <taxon>Burkholderiales</taxon>
        <taxon>Saeziaceae</taxon>
        <taxon>Saezia</taxon>
    </lineage>
</organism>
<dbReference type="RefSeq" id="WP_126979886.1">
    <property type="nucleotide sequence ID" value="NZ_PQSP01000003.1"/>
</dbReference>
<keyword evidence="4" id="KW-1185">Reference proteome</keyword>
<feature type="transmembrane region" description="Helical" evidence="2">
    <location>
        <begin position="98"/>
        <end position="117"/>
    </location>
</feature>
<comment type="caution">
    <text evidence="3">The sequence shown here is derived from an EMBL/GenBank/DDBJ whole genome shotgun (WGS) entry which is preliminary data.</text>
</comment>
<feature type="compositionally biased region" description="Acidic residues" evidence="1">
    <location>
        <begin position="1"/>
        <end position="11"/>
    </location>
</feature>
<keyword evidence="2" id="KW-1133">Transmembrane helix</keyword>
<keyword evidence="2" id="KW-0812">Transmembrane</keyword>
<dbReference type="AlphaFoldDB" id="A0A433SDR1"/>
<proteinExistence type="predicted"/>
<evidence type="ECO:0000313" key="3">
    <source>
        <dbReference type="EMBL" id="RUS66891.1"/>
    </source>
</evidence>
<feature type="transmembrane region" description="Helical" evidence="2">
    <location>
        <begin position="31"/>
        <end position="61"/>
    </location>
</feature>
<evidence type="ECO:0000256" key="2">
    <source>
        <dbReference type="SAM" id="Phobius"/>
    </source>
</evidence>
<dbReference type="EMBL" id="PQSP01000003">
    <property type="protein sequence ID" value="RUS66891.1"/>
    <property type="molecule type" value="Genomic_DNA"/>
</dbReference>
<name>A0A433SDR1_9BURK</name>